<name>A0ABT4TBI8_9ACTN</name>
<dbReference type="InterPro" id="IPR014044">
    <property type="entry name" value="CAP_dom"/>
</dbReference>
<sequence>MRRRLQALACLGSLAATGIPASSPAAAQTAYTAQAVGTAAGAAVPTMAACRVVAARPALDPGGTITATAVRTGCDDESLLRLRIREAGPGPDRTLGSDSRVLVNGRVTVRLRCSPAPRRYYVTAMDFEGRPATSRSVVLSCGYGRGSGSDASATEAAVVRLTNQARAGRGCRPLLHDRRLHRAAERHSADMAARGYFDHTGRDGRSGGDRIRAAGFAPLRGWGENIAVGPHSAAQVVRGWLDSPGHRRNIMDCSYTHIGVGQHPRGPHWTQTFASH</sequence>
<dbReference type="PANTHER" id="PTHR31157">
    <property type="entry name" value="SCP DOMAIN-CONTAINING PROTEIN"/>
    <property type="match status" value="1"/>
</dbReference>
<feature type="signal peptide" evidence="1">
    <location>
        <begin position="1"/>
        <end position="27"/>
    </location>
</feature>
<dbReference type="SUPFAM" id="SSF55797">
    <property type="entry name" value="PR-1-like"/>
    <property type="match status" value="1"/>
</dbReference>
<keyword evidence="4" id="KW-1185">Reference proteome</keyword>
<evidence type="ECO:0000259" key="2">
    <source>
        <dbReference type="Pfam" id="PF00188"/>
    </source>
</evidence>
<organism evidence="3 4">
    <name type="scientific">Nonomuraea ferruginea</name>
    <dbReference type="NCBI Taxonomy" id="46174"/>
    <lineage>
        <taxon>Bacteria</taxon>
        <taxon>Bacillati</taxon>
        <taxon>Actinomycetota</taxon>
        <taxon>Actinomycetes</taxon>
        <taxon>Streptosporangiales</taxon>
        <taxon>Streptosporangiaceae</taxon>
        <taxon>Nonomuraea</taxon>
    </lineage>
</organism>
<evidence type="ECO:0000313" key="3">
    <source>
        <dbReference type="EMBL" id="MDA0646854.1"/>
    </source>
</evidence>
<dbReference type="EMBL" id="JAPNUD010000232">
    <property type="protein sequence ID" value="MDA0646854.1"/>
    <property type="molecule type" value="Genomic_DNA"/>
</dbReference>
<dbReference type="Proteomes" id="UP001212498">
    <property type="component" value="Unassembled WGS sequence"/>
</dbReference>
<evidence type="ECO:0000256" key="1">
    <source>
        <dbReference type="SAM" id="SignalP"/>
    </source>
</evidence>
<proteinExistence type="predicted"/>
<feature type="chain" id="PRO_5045564599" evidence="1">
    <location>
        <begin position="28"/>
        <end position="276"/>
    </location>
</feature>
<accession>A0ABT4TBI8</accession>
<gene>
    <name evidence="3" type="ORF">OUY24_40040</name>
</gene>
<reference evidence="3 4" key="1">
    <citation type="submission" date="2022-11" db="EMBL/GenBank/DDBJ databases">
        <title>Nonomuraea corallina sp. nov., a new species of the genus Nonomuraea isolated from sea side sediment in Thai sea.</title>
        <authorList>
            <person name="Ngamcharungchit C."/>
            <person name="Matsumoto A."/>
            <person name="Suriyachadkun C."/>
            <person name="Panbangred W."/>
            <person name="Inahashi Y."/>
            <person name="Intra B."/>
        </authorList>
    </citation>
    <scope>NUCLEOTIDE SEQUENCE [LARGE SCALE GENOMIC DNA]</scope>
    <source>
        <strain evidence="3 4">DSM 43553</strain>
    </source>
</reference>
<keyword evidence="1" id="KW-0732">Signal</keyword>
<evidence type="ECO:0000313" key="4">
    <source>
        <dbReference type="Proteomes" id="UP001212498"/>
    </source>
</evidence>
<dbReference type="InterPro" id="IPR035940">
    <property type="entry name" value="CAP_sf"/>
</dbReference>
<dbReference type="RefSeq" id="WP_271280014.1">
    <property type="nucleotide sequence ID" value="NZ_BAABFD010000011.1"/>
</dbReference>
<dbReference type="CDD" id="cd05379">
    <property type="entry name" value="CAP_bacterial"/>
    <property type="match status" value="1"/>
</dbReference>
<dbReference type="Pfam" id="PF00188">
    <property type="entry name" value="CAP"/>
    <property type="match status" value="1"/>
</dbReference>
<dbReference type="PANTHER" id="PTHR31157:SF1">
    <property type="entry name" value="SCP DOMAIN-CONTAINING PROTEIN"/>
    <property type="match status" value="1"/>
</dbReference>
<feature type="domain" description="SCP" evidence="2">
    <location>
        <begin position="160"/>
        <end position="268"/>
    </location>
</feature>
<protein>
    <submittedName>
        <fullName evidence="3">CAP domain-containing protein</fullName>
    </submittedName>
</protein>
<comment type="caution">
    <text evidence="3">The sequence shown here is derived from an EMBL/GenBank/DDBJ whole genome shotgun (WGS) entry which is preliminary data.</text>
</comment>
<dbReference type="Gene3D" id="3.40.33.10">
    <property type="entry name" value="CAP"/>
    <property type="match status" value="1"/>
</dbReference>